<protein>
    <submittedName>
        <fullName evidence="1">Uncharacterized protein</fullName>
    </submittedName>
</protein>
<dbReference type="AlphaFoldDB" id="A0A804LPS7"/>
<dbReference type="InParanoid" id="A0A804LPS7"/>
<keyword evidence="2" id="KW-1185">Reference proteome</keyword>
<evidence type="ECO:0000313" key="2">
    <source>
        <dbReference type="Proteomes" id="UP000007305"/>
    </source>
</evidence>
<sequence>MSKRTRLDQQWCRVPSIHAAHFPQIRRAQDRFGMRVIFLALPTPMVAAPHHAELLTVVRRYGLASGRGCLHHLRQLASPVALYATILYRCRSYRRTSCMASSSSLSTRLGSRRAMAAREGWLGLAMVVRHYYFRVPRYGRTRFHAVVSWLSLSPLSCIFDFKHCLQHR</sequence>
<dbReference type="Gramene" id="Zm00001eb026890_T001">
    <property type="protein sequence ID" value="Zm00001eb026890_P001"/>
    <property type="gene ID" value="Zm00001eb026890"/>
</dbReference>
<organism evidence="1 2">
    <name type="scientific">Zea mays</name>
    <name type="common">Maize</name>
    <dbReference type="NCBI Taxonomy" id="4577"/>
    <lineage>
        <taxon>Eukaryota</taxon>
        <taxon>Viridiplantae</taxon>
        <taxon>Streptophyta</taxon>
        <taxon>Embryophyta</taxon>
        <taxon>Tracheophyta</taxon>
        <taxon>Spermatophyta</taxon>
        <taxon>Magnoliopsida</taxon>
        <taxon>Liliopsida</taxon>
        <taxon>Poales</taxon>
        <taxon>Poaceae</taxon>
        <taxon>PACMAD clade</taxon>
        <taxon>Panicoideae</taxon>
        <taxon>Andropogonodae</taxon>
        <taxon>Andropogoneae</taxon>
        <taxon>Tripsacinae</taxon>
        <taxon>Zea</taxon>
    </lineage>
</organism>
<dbReference type="Proteomes" id="UP000007305">
    <property type="component" value="Chromosome 1"/>
</dbReference>
<evidence type="ECO:0000313" key="1">
    <source>
        <dbReference type="EnsemblPlants" id="Zm00001eb026890_P001"/>
    </source>
</evidence>
<reference evidence="2" key="1">
    <citation type="submission" date="2015-12" db="EMBL/GenBank/DDBJ databases">
        <title>Update maize B73 reference genome by single molecule sequencing technologies.</title>
        <authorList>
            <consortium name="Maize Genome Sequencing Project"/>
            <person name="Ware D."/>
        </authorList>
    </citation>
    <scope>NUCLEOTIDE SEQUENCE [LARGE SCALE GENOMIC DNA]</scope>
    <source>
        <strain evidence="2">cv. B73</strain>
    </source>
</reference>
<dbReference type="EnsemblPlants" id="Zm00001eb026890_T001">
    <property type="protein sequence ID" value="Zm00001eb026890_P001"/>
    <property type="gene ID" value="Zm00001eb026890"/>
</dbReference>
<name>A0A804LPS7_MAIZE</name>
<reference evidence="1" key="2">
    <citation type="submission" date="2019-07" db="EMBL/GenBank/DDBJ databases">
        <authorList>
            <person name="Seetharam A."/>
            <person name="Woodhouse M."/>
            <person name="Cannon E."/>
        </authorList>
    </citation>
    <scope>NUCLEOTIDE SEQUENCE [LARGE SCALE GENOMIC DNA]</scope>
    <source>
        <strain evidence="1">cv. B73</strain>
    </source>
</reference>
<accession>A0A804LPS7</accession>
<reference evidence="1" key="3">
    <citation type="submission" date="2021-05" db="UniProtKB">
        <authorList>
            <consortium name="EnsemblPlants"/>
        </authorList>
    </citation>
    <scope>IDENTIFICATION</scope>
    <source>
        <strain evidence="1">cv. B73</strain>
    </source>
</reference>
<proteinExistence type="predicted"/>